<evidence type="ECO:0000256" key="3">
    <source>
        <dbReference type="ARBA" id="ARBA00023163"/>
    </source>
</evidence>
<organism evidence="7 8">
    <name type="scientific">Mycobacteroides abscessus subsp. bolletii CRM-0020</name>
    <dbReference type="NCBI Taxonomy" id="1306401"/>
    <lineage>
        <taxon>Bacteria</taxon>
        <taxon>Bacillati</taxon>
        <taxon>Actinomycetota</taxon>
        <taxon>Actinomycetes</taxon>
        <taxon>Mycobacteriales</taxon>
        <taxon>Mycobacteriaceae</taxon>
        <taxon>Mycobacteroides</taxon>
        <taxon>Mycobacteroides abscessus</taxon>
    </lineage>
</organism>
<sequence length="210" mass="23050">MDLGLVWSQLSSGQSASGDEDEERERLLDAARVEFVAHGFRRAAVADIAKRANVSRQTLNRRCGDKDDMVSAVVGREVLQFFVTLAPLLDPEDNVEDQVVELFVTGMRECRVNPVVAALKEYETESMSVGLFATEHGNYQAVLTLLAMRLMGDGYSEAGAKQAAELIMRITGTLLLAPSKILRVETDDEARSFAVTYLVPVLRAARAVTE</sequence>
<dbReference type="RefSeq" id="WP_005056926.1">
    <property type="nucleotide sequence ID" value="NZ_ATFQ01000023.1"/>
</dbReference>
<reference evidence="7 8" key="1">
    <citation type="journal article" date="2013" name="Genome Announc.">
        <title>Genome Sequence of an Epidemic Isolate of Mycobacterium abscessus subsp. bolletii from Rio de Janeiro, Brazil.</title>
        <authorList>
            <person name="Davidson R.M."/>
            <person name="Reynolds P.R."/>
            <person name="Farias-Hesson E."/>
            <person name="Duarte R.S."/>
            <person name="Jackson M."/>
            <person name="Strong M."/>
        </authorList>
    </citation>
    <scope>NUCLEOTIDE SEQUENCE [LARGE SCALE GENOMIC DNA]</scope>
    <source>
        <strain evidence="7 8">CRM-0020</strain>
    </source>
</reference>
<dbReference type="GO" id="GO:0000976">
    <property type="term" value="F:transcription cis-regulatory region binding"/>
    <property type="evidence" value="ECO:0007669"/>
    <property type="project" value="TreeGrafter"/>
</dbReference>
<dbReference type="GO" id="GO:0003700">
    <property type="term" value="F:DNA-binding transcription factor activity"/>
    <property type="evidence" value="ECO:0007669"/>
    <property type="project" value="TreeGrafter"/>
</dbReference>
<feature type="domain" description="HTH tetR-type" evidence="6">
    <location>
        <begin position="21"/>
        <end position="81"/>
    </location>
</feature>
<evidence type="ECO:0000259" key="6">
    <source>
        <dbReference type="PROSITE" id="PS50977"/>
    </source>
</evidence>
<dbReference type="InterPro" id="IPR050109">
    <property type="entry name" value="HTH-type_TetR-like_transc_reg"/>
</dbReference>
<dbReference type="PANTHER" id="PTHR30055">
    <property type="entry name" value="HTH-TYPE TRANSCRIPTIONAL REGULATOR RUTR"/>
    <property type="match status" value="1"/>
</dbReference>
<name>A0A829HSL6_9MYCO</name>
<dbReference type="SUPFAM" id="SSF46689">
    <property type="entry name" value="Homeodomain-like"/>
    <property type="match status" value="1"/>
</dbReference>
<proteinExistence type="predicted"/>
<dbReference type="InterPro" id="IPR001647">
    <property type="entry name" value="HTH_TetR"/>
</dbReference>
<feature type="region of interest" description="Disordered" evidence="5">
    <location>
        <begin position="1"/>
        <end position="23"/>
    </location>
</feature>
<keyword evidence="1" id="KW-0805">Transcription regulation</keyword>
<protein>
    <submittedName>
        <fullName evidence="7">TetR family transcriptional regulator</fullName>
    </submittedName>
</protein>
<evidence type="ECO:0000313" key="7">
    <source>
        <dbReference type="EMBL" id="EPQ22618.1"/>
    </source>
</evidence>
<keyword evidence="2 4" id="KW-0238">DNA-binding</keyword>
<feature type="compositionally biased region" description="Polar residues" evidence="5">
    <location>
        <begin position="8"/>
        <end position="17"/>
    </location>
</feature>
<dbReference type="InterPro" id="IPR009057">
    <property type="entry name" value="Homeodomain-like_sf"/>
</dbReference>
<evidence type="ECO:0000256" key="1">
    <source>
        <dbReference type="ARBA" id="ARBA00023015"/>
    </source>
</evidence>
<keyword evidence="3" id="KW-0804">Transcription</keyword>
<accession>A0A829HSL6</accession>
<dbReference type="Proteomes" id="UP000014969">
    <property type="component" value="Unassembled WGS sequence"/>
</dbReference>
<dbReference type="Gene3D" id="1.10.357.10">
    <property type="entry name" value="Tetracycline Repressor, domain 2"/>
    <property type="match status" value="1"/>
</dbReference>
<dbReference type="AlphaFoldDB" id="A0A829HSL6"/>
<dbReference type="Pfam" id="PF00440">
    <property type="entry name" value="TetR_N"/>
    <property type="match status" value="1"/>
</dbReference>
<evidence type="ECO:0000256" key="2">
    <source>
        <dbReference type="ARBA" id="ARBA00023125"/>
    </source>
</evidence>
<dbReference type="PROSITE" id="PS50977">
    <property type="entry name" value="HTH_TETR_2"/>
    <property type="match status" value="1"/>
</dbReference>
<evidence type="ECO:0000256" key="4">
    <source>
        <dbReference type="PROSITE-ProRule" id="PRU00335"/>
    </source>
</evidence>
<dbReference type="PANTHER" id="PTHR30055:SF234">
    <property type="entry name" value="HTH-TYPE TRANSCRIPTIONAL REGULATOR BETI"/>
    <property type="match status" value="1"/>
</dbReference>
<evidence type="ECO:0000256" key="5">
    <source>
        <dbReference type="SAM" id="MobiDB-lite"/>
    </source>
</evidence>
<feature type="DNA-binding region" description="H-T-H motif" evidence="4">
    <location>
        <begin position="44"/>
        <end position="63"/>
    </location>
</feature>
<gene>
    <name evidence="7" type="ORF">J108_15355</name>
</gene>
<comment type="caution">
    <text evidence="7">The sequence shown here is derived from an EMBL/GenBank/DDBJ whole genome shotgun (WGS) entry which is preliminary data.</text>
</comment>
<dbReference type="EMBL" id="ATFQ01000023">
    <property type="protein sequence ID" value="EPQ22618.1"/>
    <property type="molecule type" value="Genomic_DNA"/>
</dbReference>
<evidence type="ECO:0000313" key="8">
    <source>
        <dbReference type="Proteomes" id="UP000014969"/>
    </source>
</evidence>